<evidence type="ECO:0000313" key="1">
    <source>
        <dbReference type="EMBL" id="ORY87085.1"/>
    </source>
</evidence>
<evidence type="ECO:0000313" key="2">
    <source>
        <dbReference type="Proteomes" id="UP000193685"/>
    </source>
</evidence>
<dbReference type="GeneID" id="63787513"/>
<dbReference type="EMBL" id="MCFI01000002">
    <property type="protein sequence ID" value="ORY87085.1"/>
    <property type="molecule type" value="Genomic_DNA"/>
</dbReference>
<accession>A0A1Y2FWN7</accession>
<comment type="caution">
    <text evidence="1">The sequence shown here is derived from an EMBL/GenBank/DDBJ whole genome shotgun (WGS) entry which is preliminary data.</text>
</comment>
<reference evidence="1 2" key="1">
    <citation type="submission" date="2016-07" db="EMBL/GenBank/DDBJ databases">
        <title>Pervasive Adenine N6-methylation of Active Genes in Fungi.</title>
        <authorList>
            <consortium name="DOE Joint Genome Institute"/>
            <person name="Mondo S.J."/>
            <person name="Dannebaum R.O."/>
            <person name="Kuo R.C."/>
            <person name="Labutti K."/>
            <person name="Haridas S."/>
            <person name="Kuo A."/>
            <person name="Salamov A."/>
            <person name="Ahrendt S.R."/>
            <person name="Lipzen A."/>
            <person name="Sullivan W."/>
            <person name="Andreopoulos W.B."/>
            <person name="Clum A."/>
            <person name="Lindquist E."/>
            <person name="Daum C."/>
            <person name="Ramamoorthy G.K."/>
            <person name="Gryganskyi A."/>
            <person name="Culley D."/>
            <person name="Magnuson J.K."/>
            <person name="James T.Y."/>
            <person name="O'Malley M.A."/>
            <person name="Stajich J.E."/>
            <person name="Spatafora J.W."/>
            <person name="Visel A."/>
            <person name="Grigoriev I.V."/>
        </authorList>
    </citation>
    <scope>NUCLEOTIDE SEQUENCE [LARGE SCALE GENOMIC DNA]</scope>
    <source>
        <strain evidence="1 2">12-1054</strain>
    </source>
</reference>
<organism evidence="1 2">
    <name type="scientific">Protomyces lactucae-debilis</name>
    <dbReference type="NCBI Taxonomy" id="2754530"/>
    <lineage>
        <taxon>Eukaryota</taxon>
        <taxon>Fungi</taxon>
        <taxon>Dikarya</taxon>
        <taxon>Ascomycota</taxon>
        <taxon>Taphrinomycotina</taxon>
        <taxon>Taphrinomycetes</taxon>
        <taxon>Taphrinales</taxon>
        <taxon>Protomycetaceae</taxon>
        <taxon>Protomyces</taxon>
    </lineage>
</organism>
<dbReference type="AlphaFoldDB" id="A0A1Y2FWN7"/>
<dbReference type="Proteomes" id="UP000193685">
    <property type="component" value="Unassembled WGS sequence"/>
</dbReference>
<sequence>MGLLKQWHSTALYVVEEIKSIETRSPDPTTPTAMSSKSTTFRPHYIKAKRGFSTVFLDVQTLKGKSITVSDIKRSLLAVLQVTNNAPAVQSDPLLAEQSWETLIPDDLEIAEIVNAEEEEAKAFEFAALQENEAAGAFLVVAWRLKSEKNFAVERYPENEQEE</sequence>
<protein>
    <submittedName>
        <fullName evidence="1">Uncharacterized protein</fullName>
    </submittedName>
</protein>
<dbReference type="RefSeq" id="XP_040727941.1">
    <property type="nucleotide sequence ID" value="XM_040870914.1"/>
</dbReference>
<keyword evidence="2" id="KW-1185">Reference proteome</keyword>
<name>A0A1Y2FWN7_PROLT</name>
<gene>
    <name evidence="1" type="ORF">BCR37DRAFT_390798</name>
</gene>
<proteinExistence type="predicted"/>